<evidence type="ECO:0000259" key="5">
    <source>
        <dbReference type="PROSITE" id="PS51005"/>
    </source>
</evidence>
<evidence type="ECO:0000313" key="7">
    <source>
        <dbReference type="Proteomes" id="UP000489600"/>
    </source>
</evidence>
<keyword evidence="3" id="KW-0804">Transcription</keyword>
<dbReference type="EMBL" id="CABITT030000008">
    <property type="protein sequence ID" value="VVB14487.1"/>
    <property type="molecule type" value="Genomic_DNA"/>
</dbReference>
<dbReference type="PANTHER" id="PTHR31079">
    <property type="entry name" value="NAC DOMAIN-CONTAINING PROTEIN 73"/>
    <property type="match status" value="1"/>
</dbReference>
<sequence>MTRAWIVDGPWIASIITNASLSSALQITACGASINCPNCSCRIDNSNVLTPSWPGLPKGVKFDPTDEEVIEHLEAKCGIDGLKPHLLIQDFICSVTDINYTHPQNLPGVNKDGTSVFFFNKTAKAYTKGERKRRRITPSCLTDESVRWHTTGKTKPVMLNGVQRGFKKIMVLYKSARKGSKPEKLNWVLHQYHLGTEEEEIGEYVVSKITYQQPKQWEKTGDESESFAISVPENEKAYEDTNIVLDTFVQGLKNIPEASFGSTSDVRAQVAGELNVSEDNLVSKNIEASSSFVEKNPNHGDFDIASENFLVSDLDNADLGALTDFFSFASEDSLFNWLG</sequence>
<comment type="caution">
    <text evidence="6">The sequence shown here is derived from an EMBL/GenBank/DDBJ whole genome shotgun (WGS) entry which is preliminary data.</text>
</comment>
<dbReference type="SUPFAM" id="SSF101941">
    <property type="entry name" value="NAC domain"/>
    <property type="match status" value="1"/>
</dbReference>
<dbReference type="GO" id="GO:0005634">
    <property type="term" value="C:nucleus"/>
    <property type="evidence" value="ECO:0007669"/>
    <property type="project" value="TreeGrafter"/>
</dbReference>
<name>A0A565CLL2_9BRAS</name>
<dbReference type="GO" id="GO:0003700">
    <property type="term" value="F:DNA-binding transcription factor activity"/>
    <property type="evidence" value="ECO:0007669"/>
    <property type="project" value="InterPro"/>
</dbReference>
<evidence type="ECO:0000256" key="1">
    <source>
        <dbReference type="ARBA" id="ARBA00023015"/>
    </source>
</evidence>
<keyword evidence="4" id="KW-0539">Nucleus</keyword>
<dbReference type="Gene3D" id="2.170.150.80">
    <property type="entry name" value="NAC domain"/>
    <property type="match status" value="1"/>
</dbReference>
<keyword evidence="1" id="KW-0805">Transcription regulation</keyword>
<reference evidence="6" key="1">
    <citation type="submission" date="2019-07" db="EMBL/GenBank/DDBJ databases">
        <authorList>
            <person name="Dittberner H."/>
        </authorList>
    </citation>
    <scope>NUCLEOTIDE SEQUENCE [LARGE SCALE GENOMIC DNA]</scope>
</reference>
<evidence type="ECO:0000256" key="4">
    <source>
        <dbReference type="ARBA" id="ARBA00023242"/>
    </source>
</evidence>
<keyword evidence="7" id="KW-1185">Reference proteome</keyword>
<dbReference type="InterPro" id="IPR003441">
    <property type="entry name" value="NAC-dom"/>
</dbReference>
<dbReference type="GO" id="GO:0000976">
    <property type="term" value="F:transcription cis-regulatory region binding"/>
    <property type="evidence" value="ECO:0007669"/>
    <property type="project" value="TreeGrafter"/>
</dbReference>
<dbReference type="PROSITE" id="PS51005">
    <property type="entry name" value="NAC"/>
    <property type="match status" value="1"/>
</dbReference>
<dbReference type="PANTHER" id="PTHR31079:SF2">
    <property type="entry name" value="NAC DOMAIN CONTAINING PROTEIN 44-RELATED"/>
    <property type="match status" value="1"/>
</dbReference>
<dbReference type="InterPro" id="IPR036093">
    <property type="entry name" value="NAC_dom_sf"/>
</dbReference>
<dbReference type="InterPro" id="IPR044799">
    <property type="entry name" value="SOG1-like"/>
</dbReference>
<dbReference type="FunFam" id="2.170.150.80:FF:000009">
    <property type="entry name" value="NAC domain-containing protein 8"/>
    <property type="match status" value="1"/>
</dbReference>
<dbReference type="Proteomes" id="UP000489600">
    <property type="component" value="Unassembled WGS sequence"/>
</dbReference>
<feature type="domain" description="NAC" evidence="5">
    <location>
        <begin position="56"/>
        <end position="212"/>
    </location>
</feature>
<proteinExistence type="predicted"/>
<dbReference type="OrthoDB" id="643388at2759"/>
<gene>
    <name evidence="6" type="ORF">ANE_LOCUS24931</name>
</gene>
<protein>
    <recommendedName>
        <fullName evidence="5">NAC domain-containing protein</fullName>
    </recommendedName>
</protein>
<organism evidence="6 7">
    <name type="scientific">Arabis nemorensis</name>
    <dbReference type="NCBI Taxonomy" id="586526"/>
    <lineage>
        <taxon>Eukaryota</taxon>
        <taxon>Viridiplantae</taxon>
        <taxon>Streptophyta</taxon>
        <taxon>Embryophyta</taxon>
        <taxon>Tracheophyta</taxon>
        <taxon>Spermatophyta</taxon>
        <taxon>Magnoliopsida</taxon>
        <taxon>eudicotyledons</taxon>
        <taxon>Gunneridae</taxon>
        <taxon>Pentapetalae</taxon>
        <taxon>rosids</taxon>
        <taxon>malvids</taxon>
        <taxon>Brassicales</taxon>
        <taxon>Brassicaceae</taxon>
        <taxon>Arabideae</taxon>
        <taxon>Arabis</taxon>
    </lineage>
</organism>
<dbReference type="AlphaFoldDB" id="A0A565CLL2"/>
<accession>A0A565CLL2</accession>
<evidence type="ECO:0000313" key="6">
    <source>
        <dbReference type="EMBL" id="VVB14487.1"/>
    </source>
</evidence>
<evidence type="ECO:0000256" key="3">
    <source>
        <dbReference type="ARBA" id="ARBA00023163"/>
    </source>
</evidence>
<dbReference type="Pfam" id="PF02365">
    <property type="entry name" value="NAM"/>
    <property type="match status" value="1"/>
</dbReference>
<keyword evidence="2" id="KW-0238">DNA-binding</keyword>
<evidence type="ECO:0000256" key="2">
    <source>
        <dbReference type="ARBA" id="ARBA00023125"/>
    </source>
</evidence>